<dbReference type="EMBL" id="RCTJ01000001">
    <property type="protein sequence ID" value="RLQ15409.1"/>
    <property type="molecule type" value="Genomic_DNA"/>
</dbReference>
<dbReference type="InterPro" id="IPR007920">
    <property type="entry name" value="UPF0223"/>
</dbReference>
<protein>
    <recommendedName>
        <fullName evidence="1">UPF0223 protein B4109_0877</fullName>
    </recommendedName>
</protein>
<sequence>MGYSYPFSYDWSTQEIIDVIKFFTAVETAYERGMKREELMEIYRRFKEIVPSKSEENRLYAEFEKESGYSSYAVIKQVKEAKNGDWIHIGPSGRNAVGKRTN</sequence>
<dbReference type="Proteomes" id="UP000773850">
    <property type="component" value="Unassembled WGS sequence"/>
</dbReference>
<reference evidence="6 7" key="1">
    <citation type="submission" date="2016-01" db="EMBL/GenBank/DDBJ databases">
        <title>Draft Genome Sequences of Seven Thermophilic Sporeformers Isolated from Foods.</title>
        <authorList>
            <person name="Berendsen E.M."/>
            <person name="Wells-Bennik M.H."/>
            <person name="Krawcyk A.O."/>
            <person name="De Jong A."/>
            <person name="Holsappel S."/>
            <person name="Eijlander R.T."/>
            <person name="Kuipers O.P."/>
        </authorList>
    </citation>
    <scope>NUCLEOTIDE SEQUENCE [LARGE SCALE GENOMIC DNA]</scope>
    <source>
        <strain evidence="3 6">B4109</strain>
        <strain evidence="4 7">B4114</strain>
    </source>
</reference>
<accession>A0A087LHX8</accession>
<dbReference type="InterPro" id="IPR023324">
    <property type="entry name" value="BH2638-like_sf"/>
</dbReference>
<dbReference type="AlphaFoldDB" id="A0A087LHX8"/>
<comment type="similarity">
    <text evidence="1">Belongs to the UPF0223 family.</text>
</comment>
<dbReference type="GeneID" id="89611716"/>
<dbReference type="RefSeq" id="WP_033008499.1">
    <property type="nucleotide sequence ID" value="NZ_JAKLOQ020000095.1"/>
</dbReference>
<evidence type="ECO:0000313" key="8">
    <source>
        <dbReference type="Proteomes" id="UP000266922"/>
    </source>
</evidence>
<dbReference type="Proteomes" id="UP000075517">
    <property type="component" value="Unassembled WGS sequence"/>
</dbReference>
<dbReference type="EMBL" id="LQYY01000091">
    <property type="protein sequence ID" value="KYD33464.1"/>
    <property type="molecule type" value="Genomic_DNA"/>
</dbReference>
<reference evidence="2 9" key="2">
    <citation type="submission" date="2016-03" db="EMBL/GenBank/DDBJ databases">
        <title>Spore heat resistance.</title>
        <authorList>
            <person name="Boekhorst J."/>
            <person name="Berendsen E.M."/>
            <person name="Wells-Bennik M.H."/>
            <person name="Kuipers O.P."/>
        </authorList>
    </citation>
    <scope>NUCLEOTIDE SEQUENCE [LARGE SCALE GENOMIC DNA]</scope>
    <source>
        <strain evidence="2 9">GS8</strain>
    </source>
</reference>
<evidence type="ECO:0000313" key="9">
    <source>
        <dbReference type="Proteomes" id="UP000773850"/>
    </source>
</evidence>
<evidence type="ECO:0000313" key="6">
    <source>
        <dbReference type="Proteomes" id="UP000075424"/>
    </source>
</evidence>
<dbReference type="EMBL" id="LUCS01000009">
    <property type="protein sequence ID" value="KAF6512026.1"/>
    <property type="molecule type" value="Genomic_DNA"/>
</dbReference>
<evidence type="ECO:0000313" key="2">
    <source>
        <dbReference type="EMBL" id="KAF6512026.1"/>
    </source>
</evidence>
<evidence type="ECO:0000313" key="7">
    <source>
        <dbReference type="Proteomes" id="UP000075517"/>
    </source>
</evidence>
<organism evidence="4 7">
    <name type="scientific">Geobacillus stearothermophilus</name>
    <name type="common">Bacillus stearothermophilus</name>
    <dbReference type="NCBI Taxonomy" id="1422"/>
    <lineage>
        <taxon>Bacteria</taxon>
        <taxon>Bacillati</taxon>
        <taxon>Bacillota</taxon>
        <taxon>Bacilli</taxon>
        <taxon>Bacillales</taxon>
        <taxon>Anoxybacillaceae</taxon>
        <taxon>Geobacillus</taxon>
    </lineage>
</organism>
<comment type="caution">
    <text evidence="4">The sequence shown here is derived from an EMBL/GenBank/DDBJ whole genome shotgun (WGS) entry which is preliminary data.</text>
</comment>
<keyword evidence="9" id="KW-1185">Reference proteome</keyword>
<proteinExistence type="inferred from homology"/>
<evidence type="ECO:0000313" key="4">
    <source>
        <dbReference type="EMBL" id="KYD33464.1"/>
    </source>
</evidence>
<dbReference type="Pfam" id="PF05256">
    <property type="entry name" value="UPF0223"/>
    <property type="match status" value="1"/>
</dbReference>
<dbReference type="EMBL" id="LQYV01000135">
    <property type="protein sequence ID" value="KYD21331.1"/>
    <property type="molecule type" value="Genomic_DNA"/>
</dbReference>
<reference evidence="5 8" key="3">
    <citation type="submission" date="2018-10" db="EMBL/GenBank/DDBJ databases">
        <title>Geobacillus stearothermophilus in processing lines of powdered infant formula.</title>
        <authorList>
            <person name="Rhee M.S."/>
            <person name="Choi I.-G."/>
            <person name="Cho T.J."/>
            <person name="Park B."/>
        </authorList>
    </citation>
    <scope>NUCLEOTIDE SEQUENCE [LARGE SCALE GENOMIC DNA]</scope>
    <source>
        <strain evidence="5 8">FHS-PPGT130</strain>
    </source>
</reference>
<dbReference type="PATRIC" id="fig|1422.12.peg.403"/>
<dbReference type="SUPFAM" id="SSF158504">
    <property type="entry name" value="BH2638-like"/>
    <property type="match status" value="1"/>
</dbReference>
<dbReference type="PIRSF" id="PIRSF037260">
    <property type="entry name" value="UPF0223"/>
    <property type="match status" value="1"/>
</dbReference>
<evidence type="ECO:0000313" key="3">
    <source>
        <dbReference type="EMBL" id="KYD21331.1"/>
    </source>
</evidence>
<dbReference type="NCBIfam" id="NF003353">
    <property type="entry name" value="PRK04387.1"/>
    <property type="match status" value="1"/>
</dbReference>
<evidence type="ECO:0000313" key="5">
    <source>
        <dbReference type="EMBL" id="RLQ15409.1"/>
    </source>
</evidence>
<dbReference type="OrthoDB" id="1649074at2"/>
<name>A0A087LHX8_GEOSE</name>
<dbReference type="Proteomes" id="UP000266922">
    <property type="component" value="Unassembled WGS sequence"/>
</dbReference>
<gene>
    <name evidence="3" type="ORF">B4109_0877</name>
    <name evidence="4" type="ORF">B4114_1074</name>
    <name evidence="5" type="ORF">D9548_01130</name>
    <name evidence="2" type="ORF">GS8_325</name>
</gene>
<evidence type="ECO:0000256" key="1">
    <source>
        <dbReference type="HAMAP-Rule" id="MF_01041"/>
    </source>
</evidence>
<dbReference type="Gene3D" id="1.10.220.80">
    <property type="entry name" value="BH2638-like"/>
    <property type="match status" value="1"/>
</dbReference>
<dbReference type="Proteomes" id="UP000075424">
    <property type="component" value="Unassembled WGS sequence"/>
</dbReference>
<dbReference type="HAMAP" id="MF_01041">
    <property type="entry name" value="UPF0223"/>
    <property type="match status" value="1"/>
</dbReference>